<protein>
    <submittedName>
        <fullName evidence="1">Uncharacterized protein</fullName>
    </submittedName>
</protein>
<accession>A0AAD4QUS1</accession>
<organism evidence="1 2">
    <name type="scientific">Ditylenchus destructor</name>
    <dbReference type="NCBI Taxonomy" id="166010"/>
    <lineage>
        <taxon>Eukaryota</taxon>
        <taxon>Metazoa</taxon>
        <taxon>Ecdysozoa</taxon>
        <taxon>Nematoda</taxon>
        <taxon>Chromadorea</taxon>
        <taxon>Rhabditida</taxon>
        <taxon>Tylenchina</taxon>
        <taxon>Tylenchomorpha</taxon>
        <taxon>Sphaerularioidea</taxon>
        <taxon>Anguinidae</taxon>
        <taxon>Anguininae</taxon>
        <taxon>Ditylenchus</taxon>
    </lineage>
</organism>
<keyword evidence="2" id="KW-1185">Reference proteome</keyword>
<name>A0AAD4QUS1_9BILA</name>
<proteinExistence type="predicted"/>
<reference evidence="1" key="1">
    <citation type="submission" date="2022-01" db="EMBL/GenBank/DDBJ databases">
        <title>Genome Sequence Resource for Two Populations of Ditylenchus destructor, the Migratory Endoparasitic Phytonematode.</title>
        <authorList>
            <person name="Zhang H."/>
            <person name="Lin R."/>
            <person name="Xie B."/>
        </authorList>
    </citation>
    <scope>NUCLEOTIDE SEQUENCE</scope>
    <source>
        <strain evidence="1">BazhouSP</strain>
    </source>
</reference>
<dbReference type="Proteomes" id="UP001201812">
    <property type="component" value="Unassembled WGS sequence"/>
</dbReference>
<sequence>MSRSVPEPSSSLAPYTAKVMPTRRKIISASSRRERITSPGVSSRAIGRSACNAVESQLQRREAARTSRQICAWNDQSP</sequence>
<dbReference type="EMBL" id="JAKKPZ010000976">
    <property type="protein sequence ID" value="KAI1691236.1"/>
    <property type="molecule type" value="Genomic_DNA"/>
</dbReference>
<gene>
    <name evidence="1" type="ORF">DdX_22009</name>
</gene>
<comment type="caution">
    <text evidence="1">The sequence shown here is derived from an EMBL/GenBank/DDBJ whole genome shotgun (WGS) entry which is preliminary data.</text>
</comment>
<evidence type="ECO:0000313" key="2">
    <source>
        <dbReference type="Proteomes" id="UP001201812"/>
    </source>
</evidence>
<evidence type="ECO:0000313" key="1">
    <source>
        <dbReference type="EMBL" id="KAI1691236.1"/>
    </source>
</evidence>
<dbReference type="AlphaFoldDB" id="A0AAD4QUS1"/>